<dbReference type="OrthoDB" id="9804790at2"/>
<evidence type="ECO:0000256" key="1">
    <source>
        <dbReference type="ARBA" id="ARBA00006515"/>
    </source>
</evidence>
<keyword evidence="5" id="KW-0406">Ion transport</keyword>
<dbReference type="PANTHER" id="PTHR43150">
    <property type="entry name" value="HYPERKINETIC, ISOFORM M"/>
    <property type="match status" value="1"/>
</dbReference>
<organism evidence="5 6">
    <name type="scientific">Oscillochloris trichoides DG-6</name>
    <dbReference type="NCBI Taxonomy" id="765420"/>
    <lineage>
        <taxon>Bacteria</taxon>
        <taxon>Bacillati</taxon>
        <taxon>Chloroflexota</taxon>
        <taxon>Chloroflexia</taxon>
        <taxon>Chloroflexales</taxon>
        <taxon>Chloroflexineae</taxon>
        <taxon>Oscillochloridaceae</taxon>
        <taxon>Oscillochloris</taxon>
    </lineage>
</organism>
<keyword evidence="3" id="KW-0560">Oxidoreductase</keyword>
<dbReference type="InterPro" id="IPR005399">
    <property type="entry name" value="K_chnl_volt-dep_bsu_KCNAB-rel"/>
</dbReference>
<keyword evidence="5" id="KW-0407">Ion channel</keyword>
<dbReference type="Proteomes" id="UP000054010">
    <property type="component" value="Unassembled WGS sequence"/>
</dbReference>
<dbReference type="GO" id="GO:0005829">
    <property type="term" value="C:cytosol"/>
    <property type="evidence" value="ECO:0007669"/>
    <property type="project" value="UniProtKB-ARBA"/>
</dbReference>
<comment type="similarity">
    <text evidence="1">Belongs to the shaker potassium channel beta subunit family.</text>
</comment>
<dbReference type="AlphaFoldDB" id="E1ICG3"/>
<feature type="domain" description="NADP-dependent oxidoreductase" evidence="4">
    <location>
        <begin position="16"/>
        <end position="312"/>
    </location>
</feature>
<name>E1ICG3_9CHLR</name>
<dbReference type="InterPro" id="IPR036812">
    <property type="entry name" value="NAD(P)_OxRdtase_dom_sf"/>
</dbReference>
<keyword evidence="5" id="KW-0813">Transport</keyword>
<reference evidence="5 6" key="1">
    <citation type="journal article" date="2011" name="J. Bacteriol.">
        <title>Draft genome sequence of the anoxygenic filamentous phototrophic bacterium Oscillochloris trichoides subsp. DG-6.</title>
        <authorList>
            <person name="Kuznetsov B.B."/>
            <person name="Ivanovsky R.N."/>
            <person name="Keppen O.I."/>
            <person name="Sukhacheva M.V."/>
            <person name="Bumazhkin B.K."/>
            <person name="Patutina E.O."/>
            <person name="Beletsky A.V."/>
            <person name="Mardanov A.V."/>
            <person name="Baslerov R.V."/>
            <person name="Panteleeva A.N."/>
            <person name="Kolganova T.V."/>
            <person name="Ravin N.V."/>
            <person name="Skryabin K.G."/>
        </authorList>
    </citation>
    <scope>NUCLEOTIDE SEQUENCE [LARGE SCALE GENOMIC DNA]</scope>
    <source>
        <strain evidence="5 6">DG-6</strain>
    </source>
</reference>
<dbReference type="GO" id="GO:0034220">
    <property type="term" value="P:monoatomic ion transmembrane transport"/>
    <property type="evidence" value="ECO:0007669"/>
    <property type="project" value="UniProtKB-KW"/>
</dbReference>
<protein>
    <submittedName>
        <fullName evidence="5">Potassium channel, beta subunit (Oxidoreductase)</fullName>
    </submittedName>
</protein>
<keyword evidence="2" id="KW-0521">NADP</keyword>
<proteinExistence type="inferred from homology"/>
<dbReference type="InterPro" id="IPR023210">
    <property type="entry name" value="NADP_OxRdtase_dom"/>
</dbReference>
<dbReference type="SUPFAM" id="SSF51430">
    <property type="entry name" value="NAD(P)-linked oxidoreductase"/>
    <property type="match status" value="1"/>
</dbReference>
<dbReference type="FunFam" id="3.20.20.100:FF:000004">
    <property type="entry name" value="Oxidoreductase, aldo/keto reductase"/>
    <property type="match status" value="1"/>
</dbReference>
<dbReference type="EMBL" id="ADVR01000025">
    <property type="protein sequence ID" value="EFO81124.1"/>
    <property type="molecule type" value="Genomic_DNA"/>
</dbReference>
<dbReference type="Gene3D" id="3.20.20.100">
    <property type="entry name" value="NADP-dependent oxidoreductase domain"/>
    <property type="match status" value="1"/>
</dbReference>
<dbReference type="STRING" id="765420.OSCT_1014"/>
<dbReference type="CDD" id="cd19074">
    <property type="entry name" value="Aldo_ket_red_shaker-like"/>
    <property type="match status" value="1"/>
</dbReference>
<dbReference type="PRINTS" id="PR01577">
    <property type="entry name" value="KCNABCHANNEL"/>
</dbReference>
<dbReference type="HOGENOM" id="CLU_023205_2_0_0"/>
<evidence type="ECO:0000313" key="5">
    <source>
        <dbReference type="EMBL" id="EFO81124.1"/>
    </source>
</evidence>
<accession>E1ICG3</accession>
<evidence type="ECO:0000256" key="3">
    <source>
        <dbReference type="ARBA" id="ARBA00023002"/>
    </source>
</evidence>
<dbReference type="GO" id="GO:0016491">
    <property type="term" value="F:oxidoreductase activity"/>
    <property type="evidence" value="ECO:0007669"/>
    <property type="project" value="UniProtKB-KW"/>
</dbReference>
<keyword evidence="6" id="KW-1185">Reference proteome</keyword>
<comment type="caution">
    <text evidence="5">The sequence shown here is derived from an EMBL/GenBank/DDBJ whole genome shotgun (WGS) entry which is preliminary data.</text>
</comment>
<sequence length="313" mass="35077">MRYRRLGDAGMKVSAVSLGGWINFGEGKTPAAAAREVVVRAYERGVNFFDLADIYGRGEAERQMGAILREFPRHRLVISSKVFWPMSDDVNDRGLSRKHIFESIDKSLARLGTEYLDIYFCHRADPETPLEETLRAMDDLVRMGKVLYWGTSEWEASQIAEAYALCERAGWAKPKVEQPQYSMLYRERVEKQILPITQPRGIGLVVWSPLAQGMLSGKYDDGIPADSRFQREAWARERYLNEQNAARVRALKPIADDLGITRSQLALAWALRNNGVSSVIVGATRAEQVEDNVAAAEVDLGADVLEAIEAILA</sequence>
<dbReference type="PANTHER" id="PTHR43150:SF2">
    <property type="entry name" value="HYPERKINETIC, ISOFORM M"/>
    <property type="match status" value="1"/>
</dbReference>
<gene>
    <name evidence="5" type="ORF">OSCT_1014</name>
</gene>
<evidence type="ECO:0000259" key="4">
    <source>
        <dbReference type="Pfam" id="PF00248"/>
    </source>
</evidence>
<dbReference type="eggNOG" id="COG0667">
    <property type="taxonomic scope" value="Bacteria"/>
</dbReference>
<evidence type="ECO:0000256" key="2">
    <source>
        <dbReference type="ARBA" id="ARBA00022857"/>
    </source>
</evidence>
<evidence type="ECO:0000313" key="6">
    <source>
        <dbReference type="Proteomes" id="UP000054010"/>
    </source>
</evidence>
<dbReference type="Pfam" id="PF00248">
    <property type="entry name" value="Aldo_ket_red"/>
    <property type="match status" value="1"/>
</dbReference>